<protein>
    <submittedName>
        <fullName evidence="2">Uncharacterized protein</fullName>
    </submittedName>
</protein>
<evidence type="ECO:0000256" key="1">
    <source>
        <dbReference type="SAM" id="Phobius"/>
    </source>
</evidence>
<organism evidence="2 3">
    <name type="scientific">Lactiplantibacillus dongliensis</name>
    <dbReference type="NCBI Taxonomy" id="2559919"/>
    <lineage>
        <taxon>Bacteria</taxon>
        <taxon>Bacillati</taxon>
        <taxon>Bacillota</taxon>
        <taxon>Bacilli</taxon>
        <taxon>Lactobacillales</taxon>
        <taxon>Lactobacillaceae</taxon>
        <taxon>Lactiplantibacillus</taxon>
    </lineage>
</organism>
<proteinExistence type="predicted"/>
<feature type="transmembrane region" description="Helical" evidence="1">
    <location>
        <begin position="33"/>
        <end position="55"/>
    </location>
</feature>
<keyword evidence="1" id="KW-0472">Membrane</keyword>
<name>A0ABW1R3X4_9LACO</name>
<dbReference type="Proteomes" id="UP001596253">
    <property type="component" value="Unassembled WGS sequence"/>
</dbReference>
<keyword evidence="1" id="KW-1133">Transmembrane helix</keyword>
<evidence type="ECO:0000313" key="2">
    <source>
        <dbReference type="EMBL" id="MFC6163577.1"/>
    </source>
</evidence>
<comment type="caution">
    <text evidence="2">The sequence shown here is derived from an EMBL/GenBank/DDBJ whole genome shotgun (WGS) entry which is preliminary data.</text>
</comment>
<accession>A0ABW1R3X4</accession>
<keyword evidence="1" id="KW-0812">Transmembrane</keyword>
<dbReference type="RefSeq" id="WP_137639015.1">
    <property type="nucleotide sequence ID" value="NZ_BJDK01000001.1"/>
</dbReference>
<reference evidence="3" key="1">
    <citation type="journal article" date="2019" name="Int. J. Syst. Evol. Microbiol.">
        <title>The Global Catalogue of Microorganisms (GCM) 10K type strain sequencing project: providing services to taxonomists for standard genome sequencing and annotation.</title>
        <authorList>
            <consortium name="The Broad Institute Genomics Platform"/>
            <consortium name="The Broad Institute Genome Sequencing Center for Infectious Disease"/>
            <person name="Wu L."/>
            <person name="Ma J."/>
        </authorList>
    </citation>
    <scope>NUCLEOTIDE SEQUENCE [LARGE SCALE GENOMIC DNA]</scope>
    <source>
        <strain evidence="3">CCM 8932</strain>
    </source>
</reference>
<gene>
    <name evidence="2" type="ORF">ACFP3T_02685</name>
</gene>
<dbReference type="EMBL" id="JBHSSD010000009">
    <property type="protein sequence ID" value="MFC6163577.1"/>
    <property type="molecule type" value="Genomic_DNA"/>
</dbReference>
<feature type="transmembrane region" description="Helical" evidence="1">
    <location>
        <begin position="12"/>
        <end position="27"/>
    </location>
</feature>
<keyword evidence="3" id="KW-1185">Reference proteome</keyword>
<evidence type="ECO:0000313" key="3">
    <source>
        <dbReference type="Proteomes" id="UP001596253"/>
    </source>
</evidence>
<sequence length="61" mass="6822">MIKHWAKADTAMLIAAMVLLAVIFYFFELTANLMVSAIAFPISLIALMGIMEYAASELRRK</sequence>